<protein>
    <recommendedName>
        <fullName evidence="18">Cytochrome P450</fullName>
    </recommendedName>
</protein>
<dbReference type="PANTHER" id="PTHR46300">
    <property type="entry name" value="P450, PUTATIVE (EUROFUNG)-RELATED-RELATED"/>
    <property type="match status" value="1"/>
</dbReference>
<organism evidence="16 17">
    <name type="scientific">Tetrapyrgos nigripes</name>
    <dbReference type="NCBI Taxonomy" id="182062"/>
    <lineage>
        <taxon>Eukaryota</taxon>
        <taxon>Fungi</taxon>
        <taxon>Dikarya</taxon>
        <taxon>Basidiomycota</taxon>
        <taxon>Agaricomycotina</taxon>
        <taxon>Agaricomycetes</taxon>
        <taxon>Agaricomycetidae</taxon>
        <taxon>Agaricales</taxon>
        <taxon>Marasmiineae</taxon>
        <taxon>Marasmiaceae</taxon>
        <taxon>Tetrapyrgos</taxon>
    </lineage>
</organism>
<evidence type="ECO:0000256" key="7">
    <source>
        <dbReference type="ARBA" id="ARBA00022723"/>
    </source>
</evidence>
<keyword evidence="5 14" id="KW-0349">Heme</keyword>
<dbReference type="GO" id="GO:0004497">
    <property type="term" value="F:monooxygenase activity"/>
    <property type="evidence" value="ECO:0007669"/>
    <property type="project" value="UniProtKB-KW"/>
</dbReference>
<keyword evidence="17" id="KW-1185">Reference proteome</keyword>
<dbReference type="Gene3D" id="1.10.630.10">
    <property type="entry name" value="Cytochrome P450"/>
    <property type="match status" value="1"/>
</dbReference>
<reference evidence="16 17" key="1">
    <citation type="journal article" date="2020" name="ISME J.">
        <title>Uncovering the hidden diversity of litter-decomposition mechanisms in mushroom-forming fungi.</title>
        <authorList>
            <person name="Floudas D."/>
            <person name="Bentzer J."/>
            <person name="Ahren D."/>
            <person name="Johansson T."/>
            <person name="Persson P."/>
            <person name="Tunlid A."/>
        </authorList>
    </citation>
    <scope>NUCLEOTIDE SEQUENCE [LARGE SCALE GENOMIC DNA]</scope>
    <source>
        <strain evidence="16 17">CBS 291.85</strain>
    </source>
</reference>
<comment type="caution">
    <text evidence="16">The sequence shown here is derived from an EMBL/GenBank/DDBJ whole genome shotgun (WGS) entry which is preliminary data.</text>
</comment>
<comment type="cofactor">
    <cofactor evidence="1 14">
        <name>heme</name>
        <dbReference type="ChEBI" id="CHEBI:30413"/>
    </cofactor>
</comment>
<evidence type="ECO:0000256" key="5">
    <source>
        <dbReference type="ARBA" id="ARBA00022617"/>
    </source>
</evidence>
<dbReference type="GO" id="GO:0020037">
    <property type="term" value="F:heme binding"/>
    <property type="evidence" value="ECO:0007669"/>
    <property type="project" value="InterPro"/>
</dbReference>
<evidence type="ECO:0000256" key="15">
    <source>
        <dbReference type="SAM" id="SignalP"/>
    </source>
</evidence>
<sequence length="525" mass="59550">MTSMTSIVSVFLCILTLYLFRSRRKGSLCYPPGPWGIPLLGNALQLLNVKPWHTLAEWKRIHGPIVYLNMAGQPMVILNTKKTVEDLLVKRTTNYSGRPHFIIPNAMTGGHHVVLMSGGERFRKMRRASDLALGLKNTVNYHPIQRNEAVFSAHSLLSDPDNWRSHVERTSSSIALSLMYDLPLIQSFQDPSIQRMNGFNDKMSASLLPGAHAVVEMLPSLLRLPRSFSKWRRDTEEFFEEWNAYFERAFMNIKKQAENGQEQRPSFSLALAENQANSTLSDRECSWLAGALYGAAHETTATSMMWFIFSMVLFPHIQTRAQKELDKVVGRSRLPSFADLKHLPYVHAVVKEVLRWRTPLPMGIPHLNSEDDYYDGYYIPKGTICIPNTWSLNHDPDVYGPDAEEFRPERHLDENGQLKDGLLGLSEGHSTYGFGQRICVGRHVANNSLFIIIATILWTMRLEGVKDSDGNVVLPDVNAEEESGILSRPPLFAIRATPRFQDADTFIREARDEVVEENLARLATK</sequence>
<dbReference type="PANTHER" id="PTHR46300:SF2">
    <property type="entry name" value="CYTOCHROME P450 MONOOXYGENASE ALNH-RELATED"/>
    <property type="match status" value="1"/>
</dbReference>
<keyword evidence="12" id="KW-0472">Membrane</keyword>
<keyword evidence="15" id="KW-0732">Signal</keyword>
<evidence type="ECO:0000256" key="2">
    <source>
        <dbReference type="ARBA" id="ARBA00004167"/>
    </source>
</evidence>
<evidence type="ECO:0000256" key="8">
    <source>
        <dbReference type="ARBA" id="ARBA00022989"/>
    </source>
</evidence>
<name>A0A8H5GW50_9AGAR</name>
<evidence type="ECO:0000256" key="1">
    <source>
        <dbReference type="ARBA" id="ARBA00001971"/>
    </source>
</evidence>
<evidence type="ECO:0000256" key="3">
    <source>
        <dbReference type="ARBA" id="ARBA00005179"/>
    </source>
</evidence>
<comment type="pathway">
    <text evidence="3">Secondary metabolite biosynthesis.</text>
</comment>
<keyword evidence="11" id="KW-0503">Monooxygenase</keyword>
<dbReference type="InterPro" id="IPR050364">
    <property type="entry name" value="Cytochrome_P450_fung"/>
</dbReference>
<gene>
    <name evidence="16" type="ORF">D9758_005051</name>
</gene>
<feature type="signal peptide" evidence="15">
    <location>
        <begin position="1"/>
        <end position="26"/>
    </location>
</feature>
<keyword evidence="8" id="KW-1133">Transmembrane helix</keyword>
<dbReference type="PRINTS" id="PR00463">
    <property type="entry name" value="EP450I"/>
</dbReference>
<dbReference type="InterPro" id="IPR001128">
    <property type="entry name" value="Cyt_P450"/>
</dbReference>
<evidence type="ECO:0000256" key="14">
    <source>
        <dbReference type="PIRSR" id="PIRSR602401-1"/>
    </source>
</evidence>
<comment type="subcellular location">
    <subcellularLocation>
        <location evidence="2">Membrane</location>
        <topology evidence="2">Single-pass membrane protein</topology>
    </subcellularLocation>
</comment>
<keyword evidence="6" id="KW-0812">Transmembrane</keyword>
<dbReference type="InterPro" id="IPR002401">
    <property type="entry name" value="Cyt_P450_E_grp-I"/>
</dbReference>
<comment type="similarity">
    <text evidence="4">Belongs to the cytochrome P450 family.</text>
</comment>
<feature type="chain" id="PRO_5034149226" description="Cytochrome P450" evidence="15">
    <location>
        <begin position="27"/>
        <end position="525"/>
    </location>
</feature>
<evidence type="ECO:0000313" key="16">
    <source>
        <dbReference type="EMBL" id="KAF5372074.1"/>
    </source>
</evidence>
<dbReference type="Pfam" id="PF00067">
    <property type="entry name" value="p450"/>
    <property type="match status" value="1"/>
</dbReference>
<dbReference type="CDD" id="cd11065">
    <property type="entry name" value="CYP64-like"/>
    <property type="match status" value="1"/>
</dbReference>
<evidence type="ECO:0000256" key="13">
    <source>
        <dbReference type="ARBA" id="ARBA00023180"/>
    </source>
</evidence>
<keyword evidence="13" id="KW-0325">Glycoprotein</keyword>
<dbReference type="Proteomes" id="UP000559256">
    <property type="component" value="Unassembled WGS sequence"/>
</dbReference>
<evidence type="ECO:0000256" key="9">
    <source>
        <dbReference type="ARBA" id="ARBA00023002"/>
    </source>
</evidence>
<dbReference type="AlphaFoldDB" id="A0A8H5GW50"/>
<keyword evidence="10 14" id="KW-0408">Iron</keyword>
<feature type="binding site" description="axial binding residue" evidence="14">
    <location>
        <position position="439"/>
    </location>
    <ligand>
        <name>heme</name>
        <dbReference type="ChEBI" id="CHEBI:30413"/>
    </ligand>
    <ligandPart>
        <name>Fe</name>
        <dbReference type="ChEBI" id="CHEBI:18248"/>
    </ligandPart>
</feature>
<proteinExistence type="inferred from homology"/>
<evidence type="ECO:0000256" key="11">
    <source>
        <dbReference type="ARBA" id="ARBA00023033"/>
    </source>
</evidence>
<dbReference type="GO" id="GO:0005506">
    <property type="term" value="F:iron ion binding"/>
    <property type="evidence" value="ECO:0007669"/>
    <property type="project" value="InterPro"/>
</dbReference>
<keyword evidence="7 14" id="KW-0479">Metal-binding</keyword>
<evidence type="ECO:0000256" key="10">
    <source>
        <dbReference type="ARBA" id="ARBA00023004"/>
    </source>
</evidence>
<dbReference type="GO" id="GO:0016020">
    <property type="term" value="C:membrane"/>
    <property type="evidence" value="ECO:0007669"/>
    <property type="project" value="UniProtKB-SubCell"/>
</dbReference>
<accession>A0A8H5GW50</accession>
<dbReference type="GO" id="GO:0016705">
    <property type="term" value="F:oxidoreductase activity, acting on paired donors, with incorporation or reduction of molecular oxygen"/>
    <property type="evidence" value="ECO:0007669"/>
    <property type="project" value="InterPro"/>
</dbReference>
<evidence type="ECO:0000313" key="17">
    <source>
        <dbReference type="Proteomes" id="UP000559256"/>
    </source>
</evidence>
<dbReference type="SUPFAM" id="SSF48264">
    <property type="entry name" value="Cytochrome P450"/>
    <property type="match status" value="1"/>
</dbReference>
<evidence type="ECO:0000256" key="4">
    <source>
        <dbReference type="ARBA" id="ARBA00010617"/>
    </source>
</evidence>
<keyword evidence="9" id="KW-0560">Oxidoreductase</keyword>
<dbReference type="OrthoDB" id="2789670at2759"/>
<dbReference type="EMBL" id="JAACJM010000006">
    <property type="protein sequence ID" value="KAF5372074.1"/>
    <property type="molecule type" value="Genomic_DNA"/>
</dbReference>
<evidence type="ECO:0000256" key="12">
    <source>
        <dbReference type="ARBA" id="ARBA00023136"/>
    </source>
</evidence>
<evidence type="ECO:0008006" key="18">
    <source>
        <dbReference type="Google" id="ProtNLM"/>
    </source>
</evidence>
<dbReference type="PRINTS" id="PR00385">
    <property type="entry name" value="P450"/>
</dbReference>
<evidence type="ECO:0000256" key="6">
    <source>
        <dbReference type="ARBA" id="ARBA00022692"/>
    </source>
</evidence>
<dbReference type="InterPro" id="IPR036396">
    <property type="entry name" value="Cyt_P450_sf"/>
</dbReference>